<protein>
    <submittedName>
        <fullName evidence="2">Uncharacterized protein</fullName>
    </submittedName>
</protein>
<proteinExistence type="predicted"/>
<dbReference type="RefSeq" id="XP_001225911.1">
    <property type="nucleotide sequence ID" value="XM_001225910.1"/>
</dbReference>
<dbReference type="GeneID" id="4393688"/>
<accession>Q2GUU9</accession>
<name>Q2GUU9_CHAGB</name>
<evidence type="ECO:0000313" key="3">
    <source>
        <dbReference type="Proteomes" id="UP000001056"/>
    </source>
</evidence>
<feature type="region of interest" description="Disordered" evidence="1">
    <location>
        <begin position="34"/>
        <end position="150"/>
    </location>
</feature>
<dbReference type="AlphaFoldDB" id="Q2GUU9"/>
<sequence>MSPAEQATPKCHARAAVGRRANTLRLVLRKLCGDIKDGDQRPNPPDQEQAQQPPAAEAAPENVALQPDDHEDPLTRLPNESLDIHNMRTGNGSNGACSGPTQERALRRRKKPPNPFRNSSLNASTNNTPHGAMGQPNAHSPSGAGHTSGRILDQTHAEHPPATRTLPVLSPPSCFEEAHPLDAGATDPIDDSALPPYVRSDLMPTPTTYHTPTPPTQSPGASYQAHPLTAATTVTRATPSPPYITPPTHHDANHHHNNHNNPPPFHPPSHTNLQYTSMRLALITDIVQLTPNGTGVRVTNRREALQRAPEALGPV</sequence>
<evidence type="ECO:0000256" key="1">
    <source>
        <dbReference type="SAM" id="MobiDB-lite"/>
    </source>
</evidence>
<dbReference type="HOGENOM" id="CLU_882782_0_0_1"/>
<keyword evidence="3" id="KW-1185">Reference proteome</keyword>
<feature type="region of interest" description="Disordered" evidence="1">
    <location>
        <begin position="247"/>
        <end position="272"/>
    </location>
</feature>
<dbReference type="Proteomes" id="UP000001056">
    <property type="component" value="Unassembled WGS sequence"/>
</dbReference>
<feature type="compositionally biased region" description="Low complexity" evidence="1">
    <location>
        <begin position="46"/>
        <end position="61"/>
    </location>
</feature>
<feature type="compositionally biased region" description="Polar residues" evidence="1">
    <location>
        <begin position="119"/>
        <end position="129"/>
    </location>
</feature>
<dbReference type="EMBL" id="CH408033">
    <property type="protein sequence ID" value="EAQ87002.1"/>
    <property type="molecule type" value="Genomic_DNA"/>
</dbReference>
<gene>
    <name evidence="2" type="ORF">CHGG_08255</name>
</gene>
<dbReference type="InParanoid" id="Q2GUU9"/>
<evidence type="ECO:0000313" key="2">
    <source>
        <dbReference type="EMBL" id="EAQ87002.1"/>
    </source>
</evidence>
<dbReference type="VEuPathDB" id="FungiDB:CHGG_08255"/>
<dbReference type="OrthoDB" id="4589269at2759"/>
<organism evidence="2 3">
    <name type="scientific">Chaetomium globosum (strain ATCC 6205 / CBS 148.51 / DSM 1962 / NBRC 6347 / NRRL 1970)</name>
    <name type="common">Soil fungus</name>
    <dbReference type="NCBI Taxonomy" id="306901"/>
    <lineage>
        <taxon>Eukaryota</taxon>
        <taxon>Fungi</taxon>
        <taxon>Dikarya</taxon>
        <taxon>Ascomycota</taxon>
        <taxon>Pezizomycotina</taxon>
        <taxon>Sordariomycetes</taxon>
        <taxon>Sordariomycetidae</taxon>
        <taxon>Sordariales</taxon>
        <taxon>Chaetomiaceae</taxon>
        <taxon>Chaetomium</taxon>
    </lineage>
</organism>
<reference evidence="3" key="1">
    <citation type="journal article" date="2015" name="Genome Announc.">
        <title>Draft genome sequence of the cellulolytic fungus Chaetomium globosum.</title>
        <authorList>
            <person name="Cuomo C.A."/>
            <person name="Untereiner W.A."/>
            <person name="Ma L.-J."/>
            <person name="Grabherr M."/>
            <person name="Birren B.W."/>
        </authorList>
    </citation>
    <scope>NUCLEOTIDE SEQUENCE [LARGE SCALE GENOMIC DNA]</scope>
    <source>
        <strain evidence="3">ATCC 6205 / CBS 148.51 / DSM 1962 / NBRC 6347 / NRRL 1970</strain>
    </source>
</reference>
<feature type="compositionally biased region" description="Polar residues" evidence="1">
    <location>
        <begin position="88"/>
        <end position="101"/>
    </location>
</feature>